<evidence type="ECO:0000313" key="3">
    <source>
        <dbReference type="Proteomes" id="UP001159363"/>
    </source>
</evidence>
<evidence type="ECO:0000256" key="1">
    <source>
        <dbReference type="SAM" id="MobiDB-lite"/>
    </source>
</evidence>
<comment type="caution">
    <text evidence="2">The sequence shown here is derived from an EMBL/GenBank/DDBJ whole genome shotgun (WGS) entry which is preliminary data.</text>
</comment>
<reference evidence="2 3" key="1">
    <citation type="submission" date="2023-02" db="EMBL/GenBank/DDBJ databases">
        <title>LHISI_Scaffold_Assembly.</title>
        <authorList>
            <person name="Stuart O.P."/>
            <person name="Cleave R."/>
            <person name="Magrath M.J.L."/>
            <person name="Mikheyev A.S."/>
        </authorList>
    </citation>
    <scope>NUCLEOTIDE SEQUENCE [LARGE SCALE GENOMIC DNA]</scope>
    <source>
        <strain evidence="2">Daus_M_001</strain>
        <tissue evidence="2">Leg muscle</tissue>
    </source>
</reference>
<gene>
    <name evidence="2" type="ORF">PR048_017515</name>
</gene>
<organism evidence="2 3">
    <name type="scientific">Dryococelus australis</name>
    <dbReference type="NCBI Taxonomy" id="614101"/>
    <lineage>
        <taxon>Eukaryota</taxon>
        <taxon>Metazoa</taxon>
        <taxon>Ecdysozoa</taxon>
        <taxon>Arthropoda</taxon>
        <taxon>Hexapoda</taxon>
        <taxon>Insecta</taxon>
        <taxon>Pterygota</taxon>
        <taxon>Neoptera</taxon>
        <taxon>Polyneoptera</taxon>
        <taxon>Phasmatodea</taxon>
        <taxon>Verophasmatodea</taxon>
        <taxon>Anareolatae</taxon>
        <taxon>Phasmatidae</taxon>
        <taxon>Eurycanthinae</taxon>
        <taxon>Dryococelus</taxon>
    </lineage>
</organism>
<name>A0ABQ9H9R0_9NEOP</name>
<dbReference type="EMBL" id="JARBHB010000006">
    <property type="protein sequence ID" value="KAJ8881042.1"/>
    <property type="molecule type" value="Genomic_DNA"/>
</dbReference>
<dbReference type="Proteomes" id="UP001159363">
    <property type="component" value="Chromosome 5"/>
</dbReference>
<sequence>MGGRPSRRAAGSWTAKTRPLSRKAQQLPCRSHNHLATHGAKFYCSCGHTTGNGGVVVIAYSPPTKANRVRFLPGEGGAPGRSYVGIMPDYARWLAGFLGGIPLRKKSFHKLDFQNVKQEHVLYVAKGVTEEIWVALNSEVVRADAKGTSTSRYRLAPYPLGTLGLSFNRSCRERIPGTNGLRAVRTGVHSETGTLSQVSKAVSTFGSSCGRGRVRNSASSDVTLTRSEYGLQCVVRTVFVDGVEAMVYRGNRQFDPTALCTAVLMCHMSQACTALTNIVATFKVIAALFVFPPALSRAPSRLSVALCFLRIRVGDDKVLLAHSHLHCRTSEDRTLACERPVYIGGCTTEFPKVRLATVRNKATSIQLLQRARPDEQPVSVEFGVYTRTVDWLFLPARAVGCFTSTVMCRAVRLLASHQGEPGSIPGRVTPGFPQVRIVSDDASDMQVYSGVFRFPRSSITAPLRSHLISP</sequence>
<evidence type="ECO:0000313" key="2">
    <source>
        <dbReference type="EMBL" id="KAJ8881042.1"/>
    </source>
</evidence>
<keyword evidence="3" id="KW-1185">Reference proteome</keyword>
<proteinExistence type="predicted"/>
<feature type="region of interest" description="Disordered" evidence="1">
    <location>
        <begin position="1"/>
        <end position="27"/>
    </location>
</feature>
<accession>A0ABQ9H9R0</accession>
<protein>
    <submittedName>
        <fullName evidence="2">Uncharacterized protein</fullName>
    </submittedName>
</protein>